<sequence length="110" mass="11930">MCLTALHACGCFLSCEFSGFLRDRSEEQRNSEGEPLGRKTKAAGCQFSLAQLSSHIHTVLFKLSYYSWNHKGIMELSPGSLQGTPCLCPFIRGCTSTMTAATETGTFAAP</sequence>
<organism evidence="1 2">
    <name type="scientific">Gulo gulo</name>
    <name type="common">Wolverine</name>
    <name type="synonym">Gluton</name>
    <dbReference type="NCBI Taxonomy" id="48420"/>
    <lineage>
        <taxon>Eukaryota</taxon>
        <taxon>Metazoa</taxon>
        <taxon>Chordata</taxon>
        <taxon>Craniata</taxon>
        <taxon>Vertebrata</taxon>
        <taxon>Euteleostomi</taxon>
        <taxon>Mammalia</taxon>
        <taxon>Eutheria</taxon>
        <taxon>Laurasiatheria</taxon>
        <taxon>Carnivora</taxon>
        <taxon>Caniformia</taxon>
        <taxon>Musteloidea</taxon>
        <taxon>Mustelidae</taxon>
        <taxon>Guloninae</taxon>
        <taxon>Gulo</taxon>
    </lineage>
</organism>
<comment type="caution">
    <text evidence="1">The sequence shown here is derived from an EMBL/GenBank/DDBJ whole genome shotgun (WGS) entry which is preliminary data.</text>
</comment>
<accession>A0A9X9PXA4</accession>
<proteinExistence type="predicted"/>
<gene>
    <name evidence="1" type="ORF">BN2614_LOCUS1</name>
</gene>
<name>A0A9X9PXA4_GULGU</name>
<protein>
    <submittedName>
        <fullName evidence="1">Uncharacterized protein</fullName>
    </submittedName>
</protein>
<keyword evidence="2" id="KW-1185">Reference proteome</keyword>
<dbReference type="AlphaFoldDB" id="A0A9X9PXA4"/>
<dbReference type="Proteomes" id="UP000269945">
    <property type="component" value="Unassembled WGS sequence"/>
</dbReference>
<reference evidence="1 2" key="1">
    <citation type="submission" date="2018-10" db="EMBL/GenBank/DDBJ databases">
        <authorList>
            <person name="Ekblom R."/>
            <person name="Jareborg N."/>
        </authorList>
    </citation>
    <scope>NUCLEOTIDE SEQUENCE [LARGE SCALE GENOMIC DNA]</scope>
    <source>
        <tissue evidence="1">Muscle</tissue>
    </source>
</reference>
<evidence type="ECO:0000313" key="2">
    <source>
        <dbReference type="Proteomes" id="UP000269945"/>
    </source>
</evidence>
<evidence type="ECO:0000313" key="1">
    <source>
        <dbReference type="EMBL" id="VCW72182.1"/>
    </source>
</evidence>
<dbReference type="EMBL" id="CYRY02006629">
    <property type="protein sequence ID" value="VCW72182.1"/>
    <property type="molecule type" value="Genomic_DNA"/>
</dbReference>